<dbReference type="AlphaFoldDB" id="A0A1F5G4B8"/>
<keyword evidence="4 5" id="KW-0472">Membrane</keyword>
<dbReference type="PANTHER" id="PTHR36460">
    <property type="entry name" value="UPF0132 DOMAIN PROTEIN (AFU_ORTHOLOGUE AFUA_3G10255)"/>
    <property type="match status" value="1"/>
</dbReference>
<evidence type="ECO:0000313" key="7">
    <source>
        <dbReference type="Proteomes" id="UP000176628"/>
    </source>
</evidence>
<dbReference type="GO" id="GO:0016020">
    <property type="term" value="C:membrane"/>
    <property type="evidence" value="ECO:0007669"/>
    <property type="project" value="UniProtKB-SubCell"/>
</dbReference>
<keyword evidence="3 5" id="KW-1133">Transmembrane helix</keyword>
<keyword evidence="2 5" id="KW-0812">Transmembrane</keyword>
<sequence>MKESQVTTSPKELDSNQKFMAALTYLVWFLTGIIFLLYEKKDKFIRFHAYQSTATFVLLLGLIIIGLILPPIPFLGALINLVLWIGWIVLWIVLMYRAFQGEKYKLPYVGEWAEKQVAKE</sequence>
<feature type="transmembrane region" description="Helical" evidence="5">
    <location>
        <begin position="50"/>
        <end position="69"/>
    </location>
</feature>
<protein>
    <recommendedName>
        <fullName evidence="8">DUF4870 domain-containing protein</fullName>
    </recommendedName>
</protein>
<name>A0A1F5G4B8_9BACT</name>
<comment type="caution">
    <text evidence="6">The sequence shown here is derived from an EMBL/GenBank/DDBJ whole genome shotgun (WGS) entry which is preliminary data.</text>
</comment>
<dbReference type="Pfam" id="PF09685">
    <property type="entry name" value="MamF_MmsF"/>
    <property type="match status" value="1"/>
</dbReference>
<dbReference type="Proteomes" id="UP000176628">
    <property type="component" value="Unassembled WGS sequence"/>
</dbReference>
<evidence type="ECO:0000256" key="5">
    <source>
        <dbReference type="SAM" id="Phobius"/>
    </source>
</evidence>
<reference evidence="6 7" key="1">
    <citation type="journal article" date="2016" name="Nat. Commun.">
        <title>Thousands of microbial genomes shed light on interconnected biogeochemical processes in an aquifer system.</title>
        <authorList>
            <person name="Anantharaman K."/>
            <person name="Brown C.T."/>
            <person name="Hug L.A."/>
            <person name="Sharon I."/>
            <person name="Castelle C.J."/>
            <person name="Probst A.J."/>
            <person name="Thomas B.C."/>
            <person name="Singh A."/>
            <person name="Wilkins M.J."/>
            <person name="Karaoz U."/>
            <person name="Brodie E.L."/>
            <person name="Williams K.H."/>
            <person name="Hubbard S.S."/>
            <person name="Banfield J.F."/>
        </authorList>
    </citation>
    <scope>NUCLEOTIDE SEQUENCE [LARGE SCALE GENOMIC DNA]</scope>
</reference>
<dbReference type="EMBL" id="MFAV01000010">
    <property type="protein sequence ID" value="OGD86698.1"/>
    <property type="molecule type" value="Genomic_DNA"/>
</dbReference>
<feature type="transmembrane region" description="Helical" evidence="5">
    <location>
        <begin position="75"/>
        <end position="96"/>
    </location>
</feature>
<evidence type="ECO:0000256" key="1">
    <source>
        <dbReference type="ARBA" id="ARBA00004141"/>
    </source>
</evidence>
<evidence type="ECO:0008006" key="8">
    <source>
        <dbReference type="Google" id="ProtNLM"/>
    </source>
</evidence>
<evidence type="ECO:0000256" key="4">
    <source>
        <dbReference type="ARBA" id="ARBA00023136"/>
    </source>
</evidence>
<gene>
    <name evidence="6" type="ORF">A2Z23_03100</name>
</gene>
<evidence type="ECO:0000313" key="6">
    <source>
        <dbReference type="EMBL" id="OGD86698.1"/>
    </source>
</evidence>
<feature type="transmembrane region" description="Helical" evidence="5">
    <location>
        <begin position="20"/>
        <end position="38"/>
    </location>
</feature>
<dbReference type="PANTHER" id="PTHR36460:SF1">
    <property type="entry name" value="UPF0132 DOMAIN PROTEIN (AFU_ORTHOLOGUE AFUA_3G10255)"/>
    <property type="match status" value="1"/>
</dbReference>
<comment type="subcellular location">
    <subcellularLocation>
        <location evidence="1">Membrane</location>
        <topology evidence="1">Multi-pass membrane protein</topology>
    </subcellularLocation>
</comment>
<accession>A0A1F5G4B8</accession>
<evidence type="ECO:0000256" key="2">
    <source>
        <dbReference type="ARBA" id="ARBA00022692"/>
    </source>
</evidence>
<evidence type="ECO:0000256" key="3">
    <source>
        <dbReference type="ARBA" id="ARBA00022989"/>
    </source>
</evidence>
<proteinExistence type="predicted"/>
<organism evidence="6 7">
    <name type="scientific">Candidatus Curtissbacteria bacterium RBG_16_39_7</name>
    <dbReference type="NCBI Taxonomy" id="1797707"/>
    <lineage>
        <taxon>Bacteria</taxon>
        <taxon>Candidatus Curtissiibacteriota</taxon>
    </lineage>
</organism>
<dbReference type="InterPro" id="IPR019109">
    <property type="entry name" value="MamF_MmsF"/>
</dbReference>